<dbReference type="SUPFAM" id="SSF54160">
    <property type="entry name" value="Chromo domain-like"/>
    <property type="match status" value="1"/>
</dbReference>
<accession>A0A0C3BD21</accession>
<evidence type="ECO:0000313" key="3">
    <source>
        <dbReference type="Proteomes" id="UP000054166"/>
    </source>
</evidence>
<evidence type="ECO:0008006" key="4">
    <source>
        <dbReference type="Google" id="ProtNLM"/>
    </source>
</evidence>
<evidence type="ECO:0000313" key="2">
    <source>
        <dbReference type="EMBL" id="KIM75172.1"/>
    </source>
</evidence>
<dbReference type="AlphaFoldDB" id="A0A0C3BD21"/>
<protein>
    <recommendedName>
        <fullName evidence="4">Chromo domain-containing protein</fullName>
    </recommendedName>
</protein>
<reference evidence="2 3" key="1">
    <citation type="submission" date="2014-04" db="EMBL/GenBank/DDBJ databases">
        <authorList>
            <consortium name="DOE Joint Genome Institute"/>
            <person name="Kuo A."/>
            <person name="Tarkka M."/>
            <person name="Buscot F."/>
            <person name="Kohler A."/>
            <person name="Nagy L.G."/>
            <person name="Floudas D."/>
            <person name="Copeland A."/>
            <person name="Barry K.W."/>
            <person name="Cichocki N."/>
            <person name="Veneault-Fourrey C."/>
            <person name="LaButti K."/>
            <person name="Lindquist E.A."/>
            <person name="Lipzen A."/>
            <person name="Lundell T."/>
            <person name="Morin E."/>
            <person name="Murat C."/>
            <person name="Sun H."/>
            <person name="Tunlid A."/>
            <person name="Henrissat B."/>
            <person name="Grigoriev I.V."/>
            <person name="Hibbett D.S."/>
            <person name="Martin F."/>
            <person name="Nordberg H.P."/>
            <person name="Cantor M.N."/>
            <person name="Hua S.X."/>
        </authorList>
    </citation>
    <scope>NUCLEOTIDE SEQUENCE [LARGE SCALE GENOMIC DNA]</scope>
    <source>
        <strain evidence="2 3">F 1598</strain>
    </source>
</reference>
<gene>
    <name evidence="2" type="ORF">PILCRDRAFT_13853</name>
</gene>
<evidence type="ECO:0000256" key="1">
    <source>
        <dbReference type="SAM" id="MobiDB-lite"/>
    </source>
</evidence>
<dbReference type="HOGENOM" id="CLU_1315839_0_0_1"/>
<dbReference type="InterPro" id="IPR016197">
    <property type="entry name" value="Chromo-like_dom_sf"/>
</dbReference>
<proteinExistence type="predicted"/>
<keyword evidence="3" id="KW-1185">Reference proteome</keyword>
<dbReference type="InParanoid" id="A0A0C3BD21"/>
<dbReference type="EMBL" id="KN833050">
    <property type="protein sequence ID" value="KIM75172.1"/>
    <property type="molecule type" value="Genomic_DNA"/>
</dbReference>
<dbReference type="OrthoDB" id="3158924at2759"/>
<dbReference type="STRING" id="765440.A0A0C3BD21"/>
<dbReference type="Proteomes" id="UP000054166">
    <property type="component" value="Unassembled WGS sequence"/>
</dbReference>
<sequence>MKYRGVKEFAQRARANLEIAHDAIIEARVWATYQANLTRSEEKPFGVGDLAYLSTANLNLPKVTEAYPETSDYVLDLTPELVAQRIHPRFHVSLLRAHEPNDNALFPSHESKHFYDFGMPDDDKWLVDEIVSHRYNGKSIKFNVRWTAGDHTWEPYGHVKDLEALDHYYALMGVSKWQQLGRRNDDPGEDPWLDPQDVPHRRRMRNVRK</sequence>
<dbReference type="Gene3D" id="2.40.50.40">
    <property type="match status" value="1"/>
</dbReference>
<feature type="region of interest" description="Disordered" evidence="1">
    <location>
        <begin position="182"/>
        <end position="209"/>
    </location>
</feature>
<reference evidence="3" key="2">
    <citation type="submission" date="2015-01" db="EMBL/GenBank/DDBJ databases">
        <title>Evolutionary Origins and Diversification of the Mycorrhizal Mutualists.</title>
        <authorList>
            <consortium name="DOE Joint Genome Institute"/>
            <consortium name="Mycorrhizal Genomics Consortium"/>
            <person name="Kohler A."/>
            <person name="Kuo A."/>
            <person name="Nagy L.G."/>
            <person name="Floudas D."/>
            <person name="Copeland A."/>
            <person name="Barry K.W."/>
            <person name="Cichocki N."/>
            <person name="Veneault-Fourrey C."/>
            <person name="LaButti K."/>
            <person name="Lindquist E.A."/>
            <person name="Lipzen A."/>
            <person name="Lundell T."/>
            <person name="Morin E."/>
            <person name="Murat C."/>
            <person name="Riley R."/>
            <person name="Ohm R."/>
            <person name="Sun H."/>
            <person name="Tunlid A."/>
            <person name="Henrissat B."/>
            <person name="Grigoriev I.V."/>
            <person name="Hibbett D.S."/>
            <person name="Martin F."/>
        </authorList>
    </citation>
    <scope>NUCLEOTIDE SEQUENCE [LARGE SCALE GENOMIC DNA]</scope>
    <source>
        <strain evidence="3">F 1598</strain>
    </source>
</reference>
<feature type="compositionally biased region" description="Basic residues" evidence="1">
    <location>
        <begin position="200"/>
        <end position="209"/>
    </location>
</feature>
<name>A0A0C3BD21_PILCF</name>
<organism evidence="2 3">
    <name type="scientific">Piloderma croceum (strain F 1598)</name>
    <dbReference type="NCBI Taxonomy" id="765440"/>
    <lineage>
        <taxon>Eukaryota</taxon>
        <taxon>Fungi</taxon>
        <taxon>Dikarya</taxon>
        <taxon>Basidiomycota</taxon>
        <taxon>Agaricomycotina</taxon>
        <taxon>Agaricomycetes</taxon>
        <taxon>Agaricomycetidae</taxon>
        <taxon>Atheliales</taxon>
        <taxon>Atheliaceae</taxon>
        <taxon>Piloderma</taxon>
    </lineage>
</organism>